<dbReference type="Pfam" id="PF01323">
    <property type="entry name" value="DSBA"/>
    <property type="match status" value="1"/>
</dbReference>
<dbReference type="SUPFAM" id="SSF52833">
    <property type="entry name" value="Thioredoxin-like"/>
    <property type="match status" value="1"/>
</dbReference>
<dbReference type="PANTHER" id="PTHR13887:SF41">
    <property type="entry name" value="THIOREDOXIN SUPERFAMILY PROTEIN"/>
    <property type="match status" value="1"/>
</dbReference>
<feature type="domain" description="DSBA-like thioredoxin" evidence="1">
    <location>
        <begin position="3"/>
        <end position="208"/>
    </location>
</feature>
<dbReference type="EMBL" id="UHIO01000001">
    <property type="protein sequence ID" value="SUP41540.1"/>
    <property type="molecule type" value="Genomic_DNA"/>
</dbReference>
<gene>
    <name evidence="2" type="ORF">NCTC12020_00599</name>
</gene>
<dbReference type="CDD" id="cd03024">
    <property type="entry name" value="DsbA_FrnE"/>
    <property type="match status" value="1"/>
</dbReference>
<organism evidence="2 3">
    <name type="scientific">Veillonella criceti</name>
    <dbReference type="NCBI Taxonomy" id="103891"/>
    <lineage>
        <taxon>Bacteria</taxon>
        <taxon>Bacillati</taxon>
        <taxon>Bacillota</taxon>
        <taxon>Negativicutes</taxon>
        <taxon>Veillonellales</taxon>
        <taxon>Veillonellaceae</taxon>
        <taxon>Veillonella</taxon>
    </lineage>
</organism>
<proteinExistence type="predicted"/>
<keyword evidence="3" id="KW-1185">Reference proteome</keyword>
<evidence type="ECO:0000313" key="2">
    <source>
        <dbReference type="EMBL" id="SUP41540.1"/>
    </source>
</evidence>
<dbReference type="Proteomes" id="UP000255367">
    <property type="component" value="Unassembled WGS sequence"/>
</dbReference>
<reference evidence="2 3" key="1">
    <citation type="submission" date="2018-06" db="EMBL/GenBank/DDBJ databases">
        <authorList>
            <consortium name="Pathogen Informatics"/>
            <person name="Doyle S."/>
        </authorList>
    </citation>
    <scope>NUCLEOTIDE SEQUENCE [LARGE SCALE GENOMIC DNA]</scope>
    <source>
        <strain evidence="2 3">NCTC12020</strain>
    </source>
</reference>
<dbReference type="InterPro" id="IPR001853">
    <property type="entry name" value="DSBA-like_thioredoxin_dom"/>
</dbReference>
<dbReference type="GO" id="GO:0016853">
    <property type="term" value="F:isomerase activity"/>
    <property type="evidence" value="ECO:0007669"/>
    <property type="project" value="UniProtKB-KW"/>
</dbReference>
<evidence type="ECO:0000259" key="1">
    <source>
        <dbReference type="Pfam" id="PF01323"/>
    </source>
</evidence>
<sequence>MEIIYWSDYACPFCYIGRNHLEAAIQKIKAEKDLNITVIMKAFELDPTAPTVCNTTTVERFAQKYGLSREVAEDKINGINLMGQAIGLDFKYDKAQSTNTFDAHRLTKWAQTKSYELSDTLTERLYAAYFTESKPLADHSVLLDIVKQVGLSESEARTVLASDAYSNEVREEEALAARYGIQAVPFFVVNDQVALPGALPVEEFEKVLREMLEKEITQ</sequence>
<protein>
    <submittedName>
        <fullName evidence="2">Protein-disulfide isomerase</fullName>
    </submittedName>
</protein>
<evidence type="ECO:0000313" key="3">
    <source>
        <dbReference type="Proteomes" id="UP000255367"/>
    </source>
</evidence>
<dbReference type="AlphaFoldDB" id="A0A380NIG1"/>
<name>A0A380NIG1_9FIRM</name>
<dbReference type="InterPro" id="IPR036249">
    <property type="entry name" value="Thioredoxin-like_sf"/>
</dbReference>
<accession>A0A380NIG1</accession>
<dbReference type="GO" id="GO:0016491">
    <property type="term" value="F:oxidoreductase activity"/>
    <property type="evidence" value="ECO:0007669"/>
    <property type="project" value="InterPro"/>
</dbReference>
<dbReference type="Gene3D" id="3.40.30.10">
    <property type="entry name" value="Glutaredoxin"/>
    <property type="match status" value="1"/>
</dbReference>
<keyword evidence="2" id="KW-0413">Isomerase</keyword>
<dbReference type="OrthoDB" id="9799122at2"/>
<dbReference type="RefSeq" id="WP_115309836.1">
    <property type="nucleotide sequence ID" value="NZ_UHIO01000001.1"/>
</dbReference>
<dbReference type="PANTHER" id="PTHR13887">
    <property type="entry name" value="GLUTATHIONE S-TRANSFERASE KAPPA"/>
    <property type="match status" value="1"/>
</dbReference>